<evidence type="ECO:0000256" key="1">
    <source>
        <dbReference type="SAM" id="MobiDB-lite"/>
    </source>
</evidence>
<feature type="region of interest" description="Disordered" evidence="1">
    <location>
        <begin position="73"/>
        <end position="167"/>
    </location>
</feature>
<keyword evidence="2" id="KW-0472">Membrane</keyword>
<feature type="region of interest" description="Disordered" evidence="1">
    <location>
        <begin position="181"/>
        <end position="662"/>
    </location>
</feature>
<reference evidence="3" key="1">
    <citation type="submission" date="2023-03" db="EMBL/GenBank/DDBJ databases">
        <authorList>
            <person name="Steffen K."/>
            <person name="Cardenas P."/>
        </authorList>
    </citation>
    <scope>NUCLEOTIDE SEQUENCE</scope>
</reference>
<organism evidence="3 4">
    <name type="scientific">Geodia barretti</name>
    <name type="common">Barrett's horny sponge</name>
    <dbReference type="NCBI Taxonomy" id="519541"/>
    <lineage>
        <taxon>Eukaryota</taxon>
        <taxon>Metazoa</taxon>
        <taxon>Porifera</taxon>
        <taxon>Demospongiae</taxon>
        <taxon>Heteroscleromorpha</taxon>
        <taxon>Tetractinellida</taxon>
        <taxon>Astrophorina</taxon>
        <taxon>Geodiidae</taxon>
        <taxon>Geodia</taxon>
    </lineage>
</organism>
<feature type="region of interest" description="Disordered" evidence="1">
    <location>
        <begin position="24"/>
        <end position="49"/>
    </location>
</feature>
<feature type="compositionally biased region" description="Polar residues" evidence="1">
    <location>
        <begin position="242"/>
        <end position="252"/>
    </location>
</feature>
<feature type="compositionally biased region" description="Basic and acidic residues" evidence="1">
    <location>
        <begin position="494"/>
        <end position="506"/>
    </location>
</feature>
<comment type="caution">
    <text evidence="3">The sequence shown here is derived from an EMBL/GenBank/DDBJ whole genome shotgun (WGS) entry which is preliminary data.</text>
</comment>
<feature type="compositionally biased region" description="Polar residues" evidence="1">
    <location>
        <begin position="89"/>
        <end position="100"/>
    </location>
</feature>
<feature type="compositionally biased region" description="Basic and acidic residues" evidence="1">
    <location>
        <begin position="199"/>
        <end position="215"/>
    </location>
</feature>
<evidence type="ECO:0000313" key="3">
    <source>
        <dbReference type="EMBL" id="CAI8020582.1"/>
    </source>
</evidence>
<protein>
    <submittedName>
        <fullName evidence="3">Uncharacterized protein</fullName>
    </submittedName>
</protein>
<feature type="compositionally biased region" description="Polar residues" evidence="1">
    <location>
        <begin position="397"/>
        <end position="415"/>
    </location>
</feature>
<feature type="compositionally biased region" description="Polar residues" evidence="1">
    <location>
        <begin position="323"/>
        <end position="332"/>
    </location>
</feature>
<keyword evidence="4" id="KW-1185">Reference proteome</keyword>
<feature type="compositionally biased region" description="Low complexity" evidence="1">
    <location>
        <begin position="284"/>
        <end position="317"/>
    </location>
</feature>
<feature type="compositionally biased region" description="Basic and acidic residues" evidence="1">
    <location>
        <begin position="419"/>
        <end position="433"/>
    </location>
</feature>
<dbReference type="AlphaFoldDB" id="A0AA35S1Y6"/>
<accession>A0AA35S1Y6</accession>
<feature type="compositionally biased region" description="Acidic residues" evidence="1">
    <location>
        <begin position="123"/>
        <end position="137"/>
    </location>
</feature>
<feature type="transmembrane region" description="Helical" evidence="2">
    <location>
        <begin position="699"/>
        <end position="723"/>
    </location>
</feature>
<feature type="compositionally biased region" description="Polar residues" evidence="1">
    <location>
        <begin position="608"/>
        <end position="629"/>
    </location>
</feature>
<dbReference type="Proteomes" id="UP001174909">
    <property type="component" value="Unassembled WGS sequence"/>
</dbReference>
<name>A0AA35S1Y6_GEOBA</name>
<feature type="compositionally biased region" description="Basic and acidic residues" evidence="1">
    <location>
        <begin position="101"/>
        <end position="122"/>
    </location>
</feature>
<dbReference type="EMBL" id="CASHTH010001837">
    <property type="protein sequence ID" value="CAI8020582.1"/>
    <property type="molecule type" value="Genomic_DNA"/>
</dbReference>
<evidence type="ECO:0000313" key="4">
    <source>
        <dbReference type="Proteomes" id="UP001174909"/>
    </source>
</evidence>
<proteinExistence type="predicted"/>
<feature type="compositionally biased region" description="Polar residues" evidence="1">
    <location>
        <begin position="223"/>
        <end position="233"/>
    </location>
</feature>
<sequence length="845" mass="91745">MSWRPREIKDRLMHSGGDRLIRKVRNAGRRVGEAAAGSRGGRRAAKPRVDLHFRGLQEPAGELEAVLDDLDATSDPIFSGTAVDKNEQARFSSSAQQQHQGPRDKRDGGTRAREPPHVSTKSDEDDPLFPSDGEDVSADVGGDRRLPRQATGPTDSEESEDLDLDEAVAAEVLESLHLLGPDELFDSQSPPSSTVVAESWEREGGGGEESKRRQEIQGALAVNNESANNNTHIQEAGETLAPTASETLSSGGPLTHGKSVSVDDSQHYEPSLEELLEHGSAALPSRPYSSSPRRPYGSPRALDMESSPSPLTSSNESHPSDPLFTSTNQTLRPATREANGTRLPAVKHFGFDSKPPGSAEQKGLAQEQAVNGNDNMVPKPPAHSPTSGSPVKDCSSGVRNVSLGSELTSSGTQGLETDAEGRESGRKYSRNDSDELFPDGSKLAVDSRATERSKAATVGDDDLFPDDAKLLKHSETSRKSSNRRNSDENTLEISEDHFSPSPEERRKNRPAHPSRSSPPPSSSSTHSSSPGKLNSTGKKTAPPRPPRSPKLDSRLKLRQSQQSQSVLATTSTPPPSRRVLPSNVSPEVARVSTTRRPLSASPPAPSRTVINETDTSEPSLNESPQTKVTTSERRGSLQSSIVAPHPQPSSPEVLPPTARTESVSDENEIDSVELPFLSLSIHLSLTLFLYFYYTLNPFAYLAGLVAGFLLFYLCLGAVFVAYVQREGEETAEGSRNGGSVAGELSVEFMKSTNIQLEDYKTRFTAPSNKHKFEFTATLQYDVGTHHRRDRLHCRLKLVNDFELSIQIFDSEGDTVVKRSFNLRNEGAKITIVPRGRVSKPEETME</sequence>
<keyword evidence="2" id="KW-1133">Transmembrane helix</keyword>
<evidence type="ECO:0000256" key="2">
    <source>
        <dbReference type="SAM" id="Phobius"/>
    </source>
</evidence>
<feature type="compositionally biased region" description="Acidic residues" evidence="1">
    <location>
        <begin position="155"/>
        <end position="167"/>
    </location>
</feature>
<keyword evidence="2" id="KW-0812">Transmembrane</keyword>
<feature type="compositionally biased region" description="Polar residues" evidence="1">
    <location>
        <begin position="186"/>
        <end position="196"/>
    </location>
</feature>
<feature type="compositionally biased region" description="Basic and acidic residues" evidence="1">
    <location>
        <begin position="466"/>
        <end position="478"/>
    </location>
</feature>
<gene>
    <name evidence="3" type="ORF">GBAR_LOCUS12301</name>
</gene>